<sequence length="256" mass="28215">MATEDTPLLVADSWLVLDGSVLALDRHVSRFTRSCLETGLAAPEELDRFWREAISALPRTGAWFPRAELAGDPPSLRLRIRPAPPRGEHVRVWVPDAPDPRRSPARKGPDLEALGRLRAEAELHGAQEALLRTADGIVVEAASSSVLWWEDGVLCSPPSEIPALPGTTAALVRDLATAQGIRTARRRRRVEELTGREVWLLNALHGIRLVTGWAGCDATPGSDGHFARWRERVERLRLPLNPPSATRPRQFEVVCG</sequence>
<dbReference type="PANTHER" id="PTHR42743">
    <property type="entry name" value="AMINO-ACID AMINOTRANSFERASE"/>
    <property type="match status" value="1"/>
</dbReference>
<dbReference type="InterPro" id="IPR050571">
    <property type="entry name" value="Class-IV_PLP-Dep_Aminotrnsfr"/>
</dbReference>
<keyword evidence="2" id="KW-0456">Lyase</keyword>
<dbReference type="AlphaFoldDB" id="A0A316HLB9"/>
<accession>A0A316HLB9</accession>
<organism evidence="2 3">
    <name type="scientific">Lentzea atacamensis</name>
    <dbReference type="NCBI Taxonomy" id="531938"/>
    <lineage>
        <taxon>Bacteria</taxon>
        <taxon>Bacillati</taxon>
        <taxon>Actinomycetota</taxon>
        <taxon>Actinomycetes</taxon>
        <taxon>Pseudonocardiales</taxon>
        <taxon>Pseudonocardiaceae</taxon>
        <taxon>Lentzea</taxon>
    </lineage>
</organism>
<reference evidence="2 3" key="1">
    <citation type="submission" date="2018-05" db="EMBL/GenBank/DDBJ databases">
        <title>Genomic Encyclopedia of Type Strains, Phase IV (KMG-IV): sequencing the most valuable type-strain genomes for metagenomic binning, comparative biology and taxonomic classification.</title>
        <authorList>
            <person name="Goeker M."/>
        </authorList>
    </citation>
    <scope>NUCLEOTIDE SEQUENCE [LARGE SCALE GENOMIC DNA]</scope>
    <source>
        <strain evidence="2 3">DSM 45480</strain>
    </source>
</reference>
<dbReference type="InterPro" id="IPR043131">
    <property type="entry name" value="BCAT-like_N"/>
</dbReference>
<dbReference type="GO" id="GO:0008483">
    <property type="term" value="F:transaminase activity"/>
    <property type="evidence" value="ECO:0007669"/>
    <property type="project" value="UniProtKB-KW"/>
</dbReference>
<gene>
    <name evidence="2" type="ORF">C8D88_11873</name>
</gene>
<dbReference type="Proteomes" id="UP000246005">
    <property type="component" value="Unassembled WGS sequence"/>
</dbReference>
<dbReference type="PANTHER" id="PTHR42743:SF11">
    <property type="entry name" value="AMINODEOXYCHORISMATE LYASE"/>
    <property type="match status" value="1"/>
</dbReference>
<dbReference type="SUPFAM" id="SSF56752">
    <property type="entry name" value="D-aminoacid aminotransferase-like PLP-dependent enzymes"/>
    <property type="match status" value="1"/>
</dbReference>
<dbReference type="InterPro" id="IPR043132">
    <property type="entry name" value="BCAT-like_C"/>
</dbReference>
<dbReference type="Gene3D" id="3.20.10.10">
    <property type="entry name" value="D-amino Acid Aminotransferase, subunit A, domain 2"/>
    <property type="match status" value="1"/>
</dbReference>
<name>A0A316HLB9_9PSEU</name>
<dbReference type="Pfam" id="PF01063">
    <property type="entry name" value="Aminotran_4"/>
    <property type="match status" value="1"/>
</dbReference>
<dbReference type="InterPro" id="IPR036038">
    <property type="entry name" value="Aminotransferase-like"/>
</dbReference>
<dbReference type="EMBL" id="QGHB01000018">
    <property type="protein sequence ID" value="PWK81305.1"/>
    <property type="molecule type" value="Genomic_DNA"/>
</dbReference>
<dbReference type="Gene3D" id="3.30.470.10">
    <property type="match status" value="1"/>
</dbReference>
<dbReference type="GO" id="GO:0016829">
    <property type="term" value="F:lyase activity"/>
    <property type="evidence" value="ECO:0007669"/>
    <property type="project" value="UniProtKB-KW"/>
</dbReference>
<proteinExistence type="inferred from homology"/>
<evidence type="ECO:0000313" key="2">
    <source>
        <dbReference type="EMBL" id="PWK81305.1"/>
    </source>
</evidence>
<comment type="caution">
    <text evidence="2">The sequence shown here is derived from an EMBL/GenBank/DDBJ whole genome shotgun (WGS) entry which is preliminary data.</text>
</comment>
<comment type="similarity">
    <text evidence="1">Belongs to the class-IV pyridoxal-phosphate-dependent aminotransferase family.</text>
</comment>
<keyword evidence="2" id="KW-0808">Transferase</keyword>
<evidence type="ECO:0000256" key="1">
    <source>
        <dbReference type="ARBA" id="ARBA00009320"/>
    </source>
</evidence>
<protein>
    <submittedName>
        <fullName evidence="2">Branched-subunit amino acid aminotransferase/4-amino-4-deoxychorismate lyase</fullName>
    </submittedName>
</protein>
<dbReference type="InterPro" id="IPR001544">
    <property type="entry name" value="Aminotrans_IV"/>
</dbReference>
<keyword evidence="2" id="KW-0032">Aminotransferase</keyword>
<dbReference type="RefSeq" id="WP_109641492.1">
    <property type="nucleotide sequence ID" value="NZ_QGHB01000018.1"/>
</dbReference>
<evidence type="ECO:0000313" key="3">
    <source>
        <dbReference type="Proteomes" id="UP000246005"/>
    </source>
</evidence>
<dbReference type="GO" id="GO:0046394">
    <property type="term" value="P:carboxylic acid biosynthetic process"/>
    <property type="evidence" value="ECO:0007669"/>
    <property type="project" value="UniProtKB-ARBA"/>
</dbReference>